<sequence length="346" mass="35907">MSIWANVAAGPTLPTDTVDAVVVGGGPAGWTAAVYLARACADTVVLAGTAPGGQLMDTGTVENFPGFPDGIDGPELMARMREQAERAGATVLTLDADEIRYAVGSDADEIRYAVGSSAPDKAVHEVVTADGTLRARAIVLATGSAPRRLGLPGESALGGGLGVAYCAVCEAPLFKGRDVAVVGGGDSAMEEVLALAQHARRVRLLHRHDSFRATPVLLKRVRQLRNVEIRTGLVVRALRRDDGGRLAGLTVERTATGATEDLAVQGLFVAIGHDPRTRLADRFLSLTATGHLHTTGPGGATELPGVFVAGDVADDRFRQAVTAAGAGCAAALETTRYLRHLEDVHA</sequence>
<evidence type="ECO:0000259" key="4">
    <source>
        <dbReference type="Pfam" id="PF07992"/>
    </source>
</evidence>
<dbReference type="InterPro" id="IPR050097">
    <property type="entry name" value="Ferredoxin-NADP_redctase_2"/>
</dbReference>
<dbReference type="InterPro" id="IPR036188">
    <property type="entry name" value="FAD/NAD-bd_sf"/>
</dbReference>
<keyword evidence="2" id="KW-0560">Oxidoreductase</keyword>
<dbReference type="SUPFAM" id="SSF51905">
    <property type="entry name" value="FAD/NAD(P)-binding domain"/>
    <property type="match status" value="1"/>
</dbReference>
<dbReference type="RefSeq" id="WP_252425672.1">
    <property type="nucleotide sequence ID" value="NZ_JAMWMR010000013.1"/>
</dbReference>
<dbReference type="PRINTS" id="PR00368">
    <property type="entry name" value="FADPNR"/>
</dbReference>
<gene>
    <name evidence="5" type="ORF">NGF19_16445</name>
</gene>
<dbReference type="EMBL" id="JAMWMR010000013">
    <property type="protein sequence ID" value="MCN9242362.1"/>
    <property type="molecule type" value="Genomic_DNA"/>
</dbReference>
<dbReference type="PRINTS" id="PR00469">
    <property type="entry name" value="PNDRDTASEII"/>
</dbReference>
<dbReference type="InterPro" id="IPR023753">
    <property type="entry name" value="FAD/NAD-binding_dom"/>
</dbReference>
<comment type="catalytic activity">
    <reaction evidence="3">
        <text>[thioredoxin]-dithiol + NADP(+) = [thioredoxin]-disulfide + NADPH + H(+)</text>
        <dbReference type="Rhea" id="RHEA:20345"/>
        <dbReference type="Rhea" id="RHEA-COMP:10698"/>
        <dbReference type="Rhea" id="RHEA-COMP:10700"/>
        <dbReference type="ChEBI" id="CHEBI:15378"/>
        <dbReference type="ChEBI" id="CHEBI:29950"/>
        <dbReference type="ChEBI" id="CHEBI:50058"/>
        <dbReference type="ChEBI" id="CHEBI:57783"/>
        <dbReference type="ChEBI" id="CHEBI:58349"/>
        <dbReference type="EC" id="1.8.1.9"/>
    </reaction>
</comment>
<protein>
    <submittedName>
        <fullName evidence="5">FAD-dependent oxidoreductase</fullName>
    </submittedName>
</protein>
<feature type="domain" description="FAD/NAD(P)-binding" evidence="4">
    <location>
        <begin position="19"/>
        <end position="327"/>
    </location>
</feature>
<evidence type="ECO:0000256" key="1">
    <source>
        <dbReference type="ARBA" id="ARBA00022630"/>
    </source>
</evidence>
<reference evidence="5 6" key="1">
    <citation type="submission" date="2022-05" db="EMBL/GenBank/DDBJ databases">
        <title>Streptomyces sp. nov. RY43-2 isolated from soil of a peat swamp forest.</title>
        <authorList>
            <person name="Kanchanasin P."/>
            <person name="Tanasupawat S."/>
            <person name="Phongsopitanun W."/>
        </authorList>
    </citation>
    <scope>NUCLEOTIDE SEQUENCE [LARGE SCALE GENOMIC DNA]</scope>
    <source>
        <strain evidence="5 6">RY43-2</strain>
    </source>
</reference>
<evidence type="ECO:0000256" key="3">
    <source>
        <dbReference type="ARBA" id="ARBA00048132"/>
    </source>
</evidence>
<dbReference type="Proteomes" id="UP001523219">
    <property type="component" value="Unassembled WGS sequence"/>
</dbReference>
<keyword evidence="6" id="KW-1185">Reference proteome</keyword>
<organism evidence="5 6">
    <name type="scientific">Streptomyces macrolidinus</name>
    <dbReference type="NCBI Taxonomy" id="2952607"/>
    <lineage>
        <taxon>Bacteria</taxon>
        <taxon>Bacillati</taxon>
        <taxon>Actinomycetota</taxon>
        <taxon>Actinomycetes</taxon>
        <taxon>Kitasatosporales</taxon>
        <taxon>Streptomycetaceae</taxon>
        <taxon>Streptomyces</taxon>
    </lineage>
</organism>
<evidence type="ECO:0000256" key="2">
    <source>
        <dbReference type="ARBA" id="ARBA00023002"/>
    </source>
</evidence>
<accession>A0ABT0ZFL8</accession>
<dbReference type="Pfam" id="PF07992">
    <property type="entry name" value="Pyr_redox_2"/>
    <property type="match status" value="1"/>
</dbReference>
<proteinExistence type="predicted"/>
<dbReference type="Gene3D" id="3.50.50.60">
    <property type="entry name" value="FAD/NAD(P)-binding domain"/>
    <property type="match status" value="2"/>
</dbReference>
<keyword evidence="1" id="KW-0285">Flavoprotein</keyword>
<evidence type="ECO:0000313" key="5">
    <source>
        <dbReference type="EMBL" id="MCN9242362.1"/>
    </source>
</evidence>
<evidence type="ECO:0000313" key="6">
    <source>
        <dbReference type="Proteomes" id="UP001523219"/>
    </source>
</evidence>
<dbReference type="PANTHER" id="PTHR48105">
    <property type="entry name" value="THIOREDOXIN REDUCTASE 1-RELATED-RELATED"/>
    <property type="match status" value="1"/>
</dbReference>
<comment type="caution">
    <text evidence="5">The sequence shown here is derived from an EMBL/GenBank/DDBJ whole genome shotgun (WGS) entry which is preliminary data.</text>
</comment>
<name>A0ABT0ZFL8_9ACTN</name>